<keyword evidence="2" id="KW-0472">Membrane</keyword>
<reference evidence="4 5" key="1">
    <citation type="submission" date="2020-09" db="EMBL/GenBank/DDBJ databases">
        <title>Isolation and identification of active actinomycetes.</title>
        <authorList>
            <person name="Li X."/>
        </authorList>
    </citation>
    <scope>NUCLEOTIDE SEQUENCE [LARGE SCALE GENOMIC DNA]</scope>
    <source>
        <strain evidence="4 5">NEAU-LLC</strain>
    </source>
</reference>
<dbReference type="InterPro" id="IPR018929">
    <property type="entry name" value="DUF2510"/>
</dbReference>
<protein>
    <submittedName>
        <fullName evidence="4">DUF2510 domain-containing protein</fullName>
    </submittedName>
</protein>
<name>A0ABR8NUV7_9MICO</name>
<feature type="domain" description="DUF2510" evidence="3">
    <location>
        <begin position="16"/>
        <end position="46"/>
    </location>
</feature>
<comment type="caution">
    <text evidence="4">The sequence shown here is derived from an EMBL/GenBank/DDBJ whole genome shotgun (WGS) entry which is preliminary data.</text>
</comment>
<keyword evidence="5" id="KW-1185">Reference proteome</keyword>
<evidence type="ECO:0000259" key="3">
    <source>
        <dbReference type="Pfam" id="PF10708"/>
    </source>
</evidence>
<keyword evidence="2" id="KW-0812">Transmembrane</keyword>
<dbReference type="RefSeq" id="WP_191173424.1">
    <property type="nucleotide sequence ID" value="NZ_JACXZS010000017.1"/>
</dbReference>
<feature type="transmembrane region" description="Helical" evidence="2">
    <location>
        <begin position="115"/>
        <end position="132"/>
    </location>
</feature>
<keyword evidence="2" id="KW-1133">Transmembrane helix</keyword>
<evidence type="ECO:0000256" key="1">
    <source>
        <dbReference type="SAM" id="MobiDB-lite"/>
    </source>
</evidence>
<proteinExistence type="predicted"/>
<evidence type="ECO:0000313" key="5">
    <source>
        <dbReference type="Proteomes" id="UP000598426"/>
    </source>
</evidence>
<sequence>MATDDDADPARSLPPAGWLRDPAGQTRWWDGAQWTEHVRPARNGPAIASLTLIAVQLLLGSAWFVLGFYAASAGLTSYQWLIMLGGVLSWLLCISAVVLGVIATVIAVRRPTAKGPAVFALVASSVLLILLLF</sequence>
<dbReference type="Proteomes" id="UP000598426">
    <property type="component" value="Unassembled WGS sequence"/>
</dbReference>
<organism evidence="4 5">
    <name type="scientific">Microbacterium helvum</name>
    <dbReference type="NCBI Taxonomy" id="2773713"/>
    <lineage>
        <taxon>Bacteria</taxon>
        <taxon>Bacillati</taxon>
        <taxon>Actinomycetota</taxon>
        <taxon>Actinomycetes</taxon>
        <taxon>Micrococcales</taxon>
        <taxon>Microbacteriaceae</taxon>
        <taxon>Microbacterium</taxon>
    </lineage>
</organism>
<gene>
    <name evidence="4" type="ORF">IF188_19215</name>
</gene>
<feature type="transmembrane region" description="Helical" evidence="2">
    <location>
        <begin position="81"/>
        <end position="108"/>
    </location>
</feature>
<feature type="transmembrane region" description="Helical" evidence="2">
    <location>
        <begin position="47"/>
        <end position="69"/>
    </location>
</feature>
<evidence type="ECO:0000313" key="4">
    <source>
        <dbReference type="EMBL" id="MBD3943828.1"/>
    </source>
</evidence>
<accession>A0ABR8NUV7</accession>
<evidence type="ECO:0000256" key="2">
    <source>
        <dbReference type="SAM" id="Phobius"/>
    </source>
</evidence>
<dbReference type="EMBL" id="JACXZS010000017">
    <property type="protein sequence ID" value="MBD3943828.1"/>
    <property type="molecule type" value="Genomic_DNA"/>
</dbReference>
<feature type="region of interest" description="Disordered" evidence="1">
    <location>
        <begin position="1"/>
        <end position="23"/>
    </location>
</feature>
<dbReference type="Pfam" id="PF10708">
    <property type="entry name" value="DUF2510"/>
    <property type="match status" value="1"/>
</dbReference>